<evidence type="ECO:0000313" key="2">
    <source>
        <dbReference type="EMBL" id="GIH17651.1"/>
    </source>
</evidence>
<keyword evidence="3" id="KW-1185">Reference proteome</keyword>
<proteinExistence type="predicted"/>
<feature type="compositionally biased region" description="Gly residues" evidence="1">
    <location>
        <begin position="16"/>
        <end position="25"/>
    </location>
</feature>
<reference evidence="2" key="1">
    <citation type="submission" date="2021-01" db="EMBL/GenBank/DDBJ databases">
        <title>Whole genome shotgun sequence of Rugosimonospora africana NBRC 104875.</title>
        <authorList>
            <person name="Komaki H."/>
            <person name="Tamura T."/>
        </authorList>
    </citation>
    <scope>NUCLEOTIDE SEQUENCE</scope>
    <source>
        <strain evidence="2">NBRC 104875</strain>
    </source>
</reference>
<accession>A0A8J3VTG9</accession>
<protein>
    <submittedName>
        <fullName evidence="2">Uncharacterized protein</fullName>
    </submittedName>
</protein>
<feature type="region of interest" description="Disordered" evidence="1">
    <location>
        <begin position="1"/>
        <end position="27"/>
    </location>
</feature>
<dbReference type="EMBL" id="BONZ01000056">
    <property type="protein sequence ID" value="GIH17651.1"/>
    <property type="molecule type" value="Genomic_DNA"/>
</dbReference>
<dbReference type="AlphaFoldDB" id="A0A8J3VTG9"/>
<organism evidence="2 3">
    <name type="scientific">Rugosimonospora africana</name>
    <dbReference type="NCBI Taxonomy" id="556532"/>
    <lineage>
        <taxon>Bacteria</taxon>
        <taxon>Bacillati</taxon>
        <taxon>Actinomycetota</taxon>
        <taxon>Actinomycetes</taxon>
        <taxon>Micromonosporales</taxon>
        <taxon>Micromonosporaceae</taxon>
        <taxon>Rugosimonospora</taxon>
    </lineage>
</organism>
<evidence type="ECO:0000256" key="1">
    <source>
        <dbReference type="SAM" id="MobiDB-lite"/>
    </source>
</evidence>
<evidence type="ECO:0000313" key="3">
    <source>
        <dbReference type="Proteomes" id="UP000642748"/>
    </source>
</evidence>
<comment type="caution">
    <text evidence="2">The sequence shown here is derived from an EMBL/GenBank/DDBJ whole genome shotgun (WGS) entry which is preliminary data.</text>
</comment>
<gene>
    <name evidence="2" type="ORF">Raf01_58230</name>
</gene>
<name>A0A8J3VTG9_9ACTN</name>
<sequence>MVGAGRLDVHSRTPGGPEGTGGALDGTGIEPVVVGAGAIGGGAIGGVVVGGAIGGGVVGGGATGTAAGGRTEARP</sequence>
<dbReference type="Proteomes" id="UP000642748">
    <property type="component" value="Unassembled WGS sequence"/>
</dbReference>